<organism evidence="3 4">
    <name type="scientific">Candidatus Accumulibacter vicinus</name>
    <dbReference type="NCBI Taxonomy" id="2954382"/>
    <lineage>
        <taxon>Bacteria</taxon>
        <taxon>Pseudomonadati</taxon>
        <taxon>Pseudomonadota</taxon>
        <taxon>Betaproteobacteria</taxon>
        <taxon>Candidatus Accumulibacter</taxon>
    </lineage>
</organism>
<dbReference type="InterPro" id="IPR007312">
    <property type="entry name" value="Phosphoesterase"/>
</dbReference>
<dbReference type="AlphaFoldDB" id="A0A084XU00"/>
<feature type="signal peptide" evidence="2">
    <location>
        <begin position="1"/>
        <end position="36"/>
    </location>
</feature>
<sequence precursor="true">MIYRLVDLSSREPLMPTLTRFTLALFLFSLFTNSHATDAATAKEAGKIKPGTDATAAKPLVPRFDHVVIVIMENEDQEQIIGNANAPYINHLAQAGANFTDAHALTHPSQPNYLALFSGSTQDVTDNSCPLTFRKKANLASQLVAAKLTFSGFSEDLPTAGYTGCKAGKYRRKHNPWVNFDNVDASSNQPFTAFPGTDFAALPTVSIVVPNLCNDHHDCPIQTGDAWLKARFDDYVQWARTHNSLFILTWDEDASRKDNHIPTVMAGATVKPGNYRTTINHYHVLRTLQAMFGLAPIENTAAVAPITNIWTTK</sequence>
<protein>
    <submittedName>
        <fullName evidence="3">Phosphoesterase family protein</fullName>
    </submittedName>
</protein>
<dbReference type="InterPro" id="IPR017850">
    <property type="entry name" value="Alkaline_phosphatase_core_sf"/>
</dbReference>
<evidence type="ECO:0000313" key="4">
    <source>
        <dbReference type="Proteomes" id="UP000019812"/>
    </source>
</evidence>
<evidence type="ECO:0000256" key="1">
    <source>
        <dbReference type="ARBA" id="ARBA00022801"/>
    </source>
</evidence>
<dbReference type="Proteomes" id="UP000019812">
    <property type="component" value="Unassembled WGS sequence"/>
</dbReference>
<comment type="caution">
    <text evidence="3">The sequence shown here is derived from an EMBL/GenBank/DDBJ whole genome shotgun (WGS) entry which is preliminary data.</text>
</comment>
<evidence type="ECO:0000256" key="2">
    <source>
        <dbReference type="SAM" id="SignalP"/>
    </source>
</evidence>
<dbReference type="PANTHER" id="PTHR31956">
    <property type="entry name" value="NON-SPECIFIC PHOSPHOLIPASE C4-RELATED"/>
    <property type="match status" value="1"/>
</dbReference>
<gene>
    <name evidence="3" type="ORF">CAPSK01_004783</name>
</gene>
<dbReference type="Gene3D" id="3.40.720.10">
    <property type="entry name" value="Alkaline Phosphatase, subunit A"/>
    <property type="match status" value="1"/>
</dbReference>
<dbReference type="GO" id="GO:0042578">
    <property type="term" value="F:phosphoric ester hydrolase activity"/>
    <property type="evidence" value="ECO:0007669"/>
    <property type="project" value="UniProtKB-ARBA"/>
</dbReference>
<dbReference type="SUPFAM" id="SSF53649">
    <property type="entry name" value="Alkaline phosphatase-like"/>
    <property type="match status" value="1"/>
</dbReference>
<reference evidence="3 4" key="1">
    <citation type="submission" date="2014-07" db="EMBL/GenBank/DDBJ databases">
        <title>Expanding our view of genomic diversity in Candidatus Accumulibacter clades.</title>
        <authorList>
            <person name="Skennerton C.T."/>
            <person name="Barr J.J."/>
            <person name="Slater F.R."/>
            <person name="Bond P.L."/>
            <person name="Tyson G.W."/>
        </authorList>
    </citation>
    <scope>NUCLEOTIDE SEQUENCE [LARGE SCALE GENOMIC DNA]</scope>
    <source>
        <strain evidence="4">SK-01</strain>
    </source>
</reference>
<proteinExistence type="predicted"/>
<name>A0A084XU00_9PROT</name>
<accession>A0A084XU00</accession>
<dbReference type="STRING" id="1457154.CAPSK01_004783"/>
<keyword evidence="1" id="KW-0378">Hydrolase</keyword>
<keyword evidence="2" id="KW-0732">Signal</keyword>
<dbReference type="EMBL" id="JDSS02000053">
    <property type="protein sequence ID" value="KFB65944.1"/>
    <property type="molecule type" value="Genomic_DNA"/>
</dbReference>
<dbReference type="PANTHER" id="PTHR31956:SF1">
    <property type="entry name" value="NON-SPECIFIC PHOSPHOLIPASE C1"/>
    <property type="match status" value="1"/>
</dbReference>
<dbReference type="Pfam" id="PF04185">
    <property type="entry name" value="Phosphoesterase"/>
    <property type="match status" value="1"/>
</dbReference>
<feature type="chain" id="PRO_5001785242" evidence="2">
    <location>
        <begin position="37"/>
        <end position="313"/>
    </location>
</feature>
<evidence type="ECO:0000313" key="3">
    <source>
        <dbReference type="EMBL" id="KFB65944.1"/>
    </source>
</evidence>